<protein>
    <recommendedName>
        <fullName evidence="1">Methyltransferase FkbM domain-containing protein</fullName>
    </recommendedName>
</protein>
<organism evidence="2 3">
    <name type="scientific">Candidatus Terasakiella magnetica</name>
    <dbReference type="NCBI Taxonomy" id="1867952"/>
    <lineage>
        <taxon>Bacteria</taxon>
        <taxon>Pseudomonadati</taxon>
        <taxon>Pseudomonadota</taxon>
        <taxon>Alphaproteobacteria</taxon>
        <taxon>Rhodospirillales</taxon>
        <taxon>Terasakiellaceae</taxon>
        <taxon>Terasakiella</taxon>
    </lineage>
</organism>
<reference evidence="2 3" key="1">
    <citation type="submission" date="2016-07" db="EMBL/GenBank/DDBJ databases">
        <authorList>
            <person name="Lefevre C.T."/>
        </authorList>
    </citation>
    <scope>NUCLEOTIDE SEQUENCE [LARGE SCALE GENOMIC DNA]</scope>
    <source>
        <strain evidence="2">PR1</strain>
    </source>
</reference>
<accession>A0A1C3RL91</accession>
<evidence type="ECO:0000313" key="2">
    <source>
        <dbReference type="EMBL" id="SCA58080.1"/>
    </source>
</evidence>
<gene>
    <name evidence="2" type="ORF">MTBPR1_80134</name>
</gene>
<dbReference type="PANTHER" id="PTHR34203:SF15">
    <property type="entry name" value="SLL1173 PROTEIN"/>
    <property type="match status" value="1"/>
</dbReference>
<dbReference type="OrthoDB" id="7542440at2"/>
<dbReference type="EMBL" id="FLYE01000047">
    <property type="protein sequence ID" value="SCA58080.1"/>
    <property type="molecule type" value="Genomic_DNA"/>
</dbReference>
<dbReference type="InterPro" id="IPR052514">
    <property type="entry name" value="SAM-dependent_MTase"/>
</dbReference>
<dbReference type="PANTHER" id="PTHR34203">
    <property type="entry name" value="METHYLTRANSFERASE, FKBM FAMILY PROTEIN"/>
    <property type="match status" value="1"/>
</dbReference>
<dbReference type="InterPro" id="IPR006342">
    <property type="entry name" value="FkbM_mtfrase"/>
</dbReference>
<dbReference type="Gene3D" id="3.40.50.150">
    <property type="entry name" value="Vaccinia Virus protein VP39"/>
    <property type="match status" value="1"/>
</dbReference>
<name>A0A1C3RL91_9PROT</name>
<dbReference type="InterPro" id="IPR029063">
    <property type="entry name" value="SAM-dependent_MTases_sf"/>
</dbReference>
<dbReference type="Pfam" id="PF05050">
    <property type="entry name" value="Methyltransf_21"/>
    <property type="match status" value="1"/>
</dbReference>
<dbReference type="STRING" id="1867952.MTBPR1_80134"/>
<dbReference type="AlphaFoldDB" id="A0A1C3RL91"/>
<feature type="domain" description="Methyltransferase FkbM" evidence="1">
    <location>
        <begin position="120"/>
        <end position="265"/>
    </location>
</feature>
<keyword evidence="3" id="KW-1185">Reference proteome</keyword>
<dbReference type="NCBIfam" id="TIGR01444">
    <property type="entry name" value="fkbM_fam"/>
    <property type="match status" value="1"/>
</dbReference>
<dbReference type="SUPFAM" id="SSF53335">
    <property type="entry name" value="S-adenosyl-L-methionine-dependent methyltransferases"/>
    <property type="match status" value="1"/>
</dbReference>
<sequence>MDYTQFYNQIIQALECNEPAVALQMCQLLEQNNIKTGNGYWLKGHAMAKLGHPSESCTAYRQAWALGCRQNMFEFRAKENSFRIKDTPHSESILQVMEEMYQDQYGLSQIPLPEKPTIIDVGAHVGLFSILASQQYPDARIIAFEPLAATYEALKQNVEFNQLSKVEIHHMGISGNDDVLDFFYHAQESASTSAYFASDMQELTDFGLKAEKLNVTSLDHVFEQFKVEHCDLLKLDCEGAEFDILRHSKCLDKVSRIVIEVHRSEHWALSSKQDFKKHLLGLIDLEEDQKPDISVCSVMTQAV</sequence>
<dbReference type="Proteomes" id="UP000231658">
    <property type="component" value="Unassembled WGS sequence"/>
</dbReference>
<evidence type="ECO:0000259" key="1">
    <source>
        <dbReference type="Pfam" id="PF05050"/>
    </source>
</evidence>
<evidence type="ECO:0000313" key="3">
    <source>
        <dbReference type="Proteomes" id="UP000231658"/>
    </source>
</evidence>
<dbReference type="RefSeq" id="WP_069190075.1">
    <property type="nucleotide sequence ID" value="NZ_FLYE01000047.1"/>
</dbReference>
<proteinExistence type="predicted"/>